<organism evidence="2 3">
    <name type="scientific">Virgibacillus massiliensis</name>
    <dbReference type="NCBI Taxonomy" id="1462526"/>
    <lineage>
        <taxon>Bacteria</taxon>
        <taxon>Bacillati</taxon>
        <taxon>Bacillota</taxon>
        <taxon>Bacilli</taxon>
        <taxon>Bacillales</taxon>
        <taxon>Bacillaceae</taxon>
        <taxon>Virgibacillus</taxon>
    </lineage>
</organism>
<evidence type="ECO:0008006" key="4">
    <source>
        <dbReference type="Google" id="ProtNLM"/>
    </source>
</evidence>
<dbReference type="RefSeq" id="WP_038246493.1">
    <property type="nucleotide sequence ID" value="NZ_BNER01000008.1"/>
</dbReference>
<sequence>MKLSIIASSLLIASAILISAHFTTSALVSIVKNSLGNSLDFTYSLPLFILSILTFVVAIILILIDIKNRKE</sequence>
<keyword evidence="1" id="KW-0812">Transmembrane</keyword>
<name>A0A024QGQ9_9BACI</name>
<reference evidence="2 3" key="1">
    <citation type="submission" date="2014-03" db="EMBL/GenBank/DDBJ databases">
        <authorList>
            <person name="Urmite Genomes U."/>
        </authorList>
    </citation>
    <scope>NUCLEOTIDE SEQUENCE [LARGE SCALE GENOMIC DNA]</scope>
    <source>
        <strain evidence="2 3">Vm-5</strain>
    </source>
</reference>
<keyword evidence="1" id="KW-1133">Transmembrane helix</keyword>
<evidence type="ECO:0000256" key="1">
    <source>
        <dbReference type="SAM" id="Phobius"/>
    </source>
</evidence>
<proteinExistence type="predicted"/>
<evidence type="ECO:0000313" key="2">
    <source>
        <dbReference type="EMBL" id="CDQ41743.1"/>
    </source>
</evidence>
<dbReference type="Proteomes" id="UP000028875">
    <property type="component" value="Unassembled WGS sequence"/>
</dbReference>
<accession>A0A024QGQ9</accession>
<evidence type="ECO:0000313" key="3">
    <source>
        <dbReference type="Proteomes" id="UP000028875"/>
    </source>
</evidence>
<dbReference type="AlphaFoldDB" id="A0A024QGQ9"/>
<keyword evidence="3" id="KW-1185">Reference proteome</keyword>
<dbReference type="EMBL" id="CCDP010000003">
    <property type="protein sequence ID" value="CDQ41743.1"/>
    <property type="molecule type" value="Genomic_DNA"/>
</dbReference>
<reference evidence="3" key="2">
    <citation type="submission" date="2014-05" db="EMBL/GenBank/DDBJ databases">
        <title>Draft genome sequence of Virgibacillus massiliensis Vm-5.</title>
        <authorList>
            <person name="Khelaifia S."/>
            <person name="Croce O."/>
            <person name="Lagier J.C."/>
            <person name="Raoult D."/>
        </authorList>
    </citation>
    <scope>NUCLEOTIDE SEQUENCE [LARGE SCALE GENOMIC DNA]</scope>
    <source>
        <strain evidence="3">Vm-5</strain>
    </source>
</reference>
<protein>
    <recommendedName>
        <fullName evidence="4">DUF3955 domain-containing protein</fullName>
    </recommendedName>
</protein>
<comment type="caution">
    <text evidence="2">The sequence shown here is derived from an EMBL/GenBank/DDBJ whole genome shotgun (WGS) entry which is preliminary data.</text>
</comment>
<feature type="transmembrane region" description="Helical" evidence="1">
    <location>
        <begin position="43"/>
        <end position="64"/>
    </location>
</feature>
<gene>
    <name evidence="2" type="ORF">BN990_04120</name>
</gene>
<keyword evidence="1" id="KW-0472">Membrane</keyword>